<dbReference type="Pfam" id="PF13424">
    <property type="entry name" value="TPR_12"/>
    <property type="match status" value="3"/>
</dbReference>
<dbReference type="PANTHER" id="PTHR47691:SF3">
    <property type="entry name" value="HTH-TYPE TRANSCRIPTIONAL REGULATOR RV0890C-RELATED"/>
    <property type="match status" value="1"/>
</dbReference>
<evidence type="ECO:0000313" key="2">
    <source>
        <dbReference type="EMBL" id="MDR7276626.1"/>
    </source>
</evidence>
<dbReference type="PROSITE" id="PS50005">
    <property type="entry name" value="TPR"/>
    <property type="match status" value="1"/>
</dbReference>
<dbReference type="Gene3D" id="1.25.40.10">
    <property type="entry name" value="Tetratricopeptide repeat domain"/>
    <property type="match status" value="1"/>
</dbReference>
<evidence type="ECO:0000313" key="3">
    <source>
        <dbReference type="Proteomes" id="UP001183643"/>
    </source>
</evidence>
<dbReference type="SUPFAM" id="SSF48452">
    <property type="entry name" value="TPR-like"/>
    <property type="match status" value="2"/>
</dbReference>
<dbReference type="InterPro" id="IPR019734">
    <property type="entry name" value="TPR_rpt"/>
</dbReference>
<keyword evidence="1" id="KW-0802">TPR repeat</keyword>
<proteinExistence type="predicted"/>
<dbReference type="Proteomes" id="UP001183643">
    <property type="component" value="Unassembled WGS sequence"/>
</dbReference>
<dbReference type="PANTHER" id="PTHR47691">
    <property type="entry name" value="REGULATOR-RELATED"/>
    <property type="match status" value="1"/>
</dbReference>
<dbReference type="InterPro" id="IPR027417">
    <property type="entry name" value="P-loop_NTPase"/>
</dbReference>
<protein>
    <submittedName>
        <fullName evidence="2">Tetratricopeptide (TPR) repeat protein</fullName>
    </submittedName>
</protein>
<organism evidence="2 3">
    <name type="scientific">Catenuloplanes atrovinosus</name>
    <dbReference type="NCBI Taxonomy" id="137266"/>
    <lineage>
        <taxon>Bacteria</taxon>
        <taxon>Bacillati</taxon>
        <taxon>Actinomycetota</taxon>
        <taxon>Actinomycetes</taxon>
        <taxon>Micromonosporales</taxon>
        <taxon>Micromonosporaceae</taxon>
        <taxon>Catenuloplanes</taxon>
    </lineage>
</organism>
<dbReference type="RefSeq" id="WP_310368847.1">
    <property type="nucleotide sequence ID" value="NZ_JAVDYB010000001.1"/>
</dbReference>
<gene>
    <name evidence="2" type="ORF">J2S41_003404</name>
</gene>
<reference evidence="2" key="1">
    <citation type="submission" date="2023-07" db="EMBL/GenBank/DDBJ databases">
        <title>Sequencing the genomes of 1000 actinobacteria strains.</title>
        <authorList>
            <person name="Klenk H.-P."/>
        </authorList>
    </citation>
    <scope>NUCLEOTIDE SEQUENCE</scope>
    <source>
        <strain evidence="2">DSM 44707</strain>
    </source>
</reference>
<dbReference type="SMART" id="SM00028">
    <property type="entry name" value="TPR"/>
    <property type="match status" value="6"/>
</dbReference>
<accession>A0AAE4C9K0</accession>
<evidence type="ECO:0000256" key="1">
    <source>
        <dbReference type="PROSITE-ProRule" id="PRU00339"/>
    </source>
</evidence>
<dbReference type="Gene3D" id="3.40.50.300">
    <property type="entry name" value="P-loop containing nucleotide triphosphate hydrolases"/>
    <property type="match status" value="1"/>
</dbReference>
<dbReference type="InterPro" id="IPR011990">
    <property type="entry name" value="TPR-like_helical_dom_sf"/>
</dbReference>
<dbReference type="EMBL" id="JAVDYB010000001">
    <property type="protein sequence ID" value="MDR7276626.1"/>
    <property type="molecule type" value="Genomic_DNA"/>
</dbReference>
<feature type="repeat" description="TPR" evidence="1">
    <location>
        <begin position="562"/>
        <end position="595"/>
    </location>
</feature>
<dbReference type="GO" id="GO:0043531">
    <property type="term" value="F:ADP binding"/>
    <property type="evidence" value="ECO:0007669"/>
    <property type="project" value="InterPro"/>
</dbReference>
<dbReference type="PRINTS" id="PR00364">
    <property type="entry name" value="DISEASERSIST"/>
</dbReference>
<sequence length="812" mass="88730">MTTSAQEFAMLPNPSGAASLDDLVEQLRRLKAWAGNPSYETIKGRVNAAWTAAGRPARELVSRSTVAYCFRPGRRRMDADLVVAVVHALHPDTGYVTAWRQALRVVDGEIEAVSQVRVRDRLPPEPTWFTGRTDELDRIRHAGQDEHAVAVVAIEGMAGVGKTELAVRAGHLLHRQQPFERVLFVNVRGFDPDPAQPPADPAAVLDGFLRLLGMPGQRIPHDLAGRTAAYRDHLAGIRALVVLDNAASTEQVRPLLATLPGCLTLITSRRRLTGLRSAVHLPVDVFTPDEALAFLTRAVPDAPMGPDPHAAARIARRCDYLPLALSLTTGHISGTPGWTLTDHADRLDERHHQRRLDAGVEVALHLSYQHLPADQRRTLRLLALHPGQDFDAYAAAAIVGTDPTTVRADLDRLHRDHLLQQAVPGRYSFHDLVRAYATTQATDEDRPAARRAALTRLFDYYLTATAAAVNSLHPFDAHLRPHIGQASTHVPCLTGRELARGWLDSERPTLIAVAAHAAAHGWPAHTARLSRILFGYLDGGYLTDALAIHGCALQTDDPTAKAHARLGLGGVLGQLGRLEQATDQLRQALRLYRRNNDLDGQARACTNLGVIDRLRGRYPSAIAHLKAAHRLYRRAGNRIGEAYPLICLGDLELQQGRYGLSTGYLDEALRLSRETGNLLAEASTLDSLGMLFLRLGQPTEATKRHQAAGALYEQIGHREGRVFTYNGLGEAAQAAGRPDIAFRHHTAAHTLAVETGARVQQARAHTGLGHAHRARGNRALARRHYRHAFAIHIDLGLPGADQIRAHLTALGI</sequence>
<comment type="caution">
    <text evidence="2">The sequence shown here is derived from an EMBL/GenBank/DDBJ whole genome shotgun (WGS) entry which is preliminary data.</text>
</comment>
<dbReference type="SUPFAM" id="SSF52540">
    <property type="entry name" value="P-loop containing nucleoside triphosphate hydrolases"/>
    <property type="match status" value="1"/>
</dbReference>
<dbReference type="AlphaFoldDB" id="A0AAE4C9K0"/>
<name>A0AAE4C9K0_9ACTN</name>
<keyword evidence="3" id="KW-1185">Reference proteome</keyword>